<dbReference type="InterPro" id="IPR027417">
    <property type="entry name" value="P-loop_NTPase"/>
</dbReference>
<feature type="coiled-coil region" evidence="10">
    <location>
        <begin position="335"/>
        <end position="381"/>
    </location>
</feature>
<comment type="function">
    <text evidence="1 9">May be involved in recombinational repair of damaged DNA.</text>
</comment>
<keyword evidence="4" id="KW-0547">Nucleotide-binding</keyword>
<evidence type="ECO:0000313" key="12">
    <source>
        <dbReference type="EMBL" id="AVX03962.1"/>
    </source>
</evidence>
<dbReference type="PANTHER" id="PTHR11059:SF0">
    <property type="entry name" value="DNA REPAIR PROTEIN RECN"/>
    <property type="match status" value="1"/>
</dbReference>
<sequence>MLSAISIQNIVLIDQLDLPLEGGMTALTGETGAGKSILLDSLSLALGGRGDNGLVRKGTERGQVVASVELPIDHAVMNMLKENELMSDGEIILRRVQYADGRTRGFVNDQPISAKLMQKIGQELIEIHGQHDDRALVDPSTHRHLLDAFGGHQKLRAATQDTYKALTAAQDALNRQEAAVEKARADEDYARHVVAELEELNTEKGEEEELAAQRQRLMELEKAADEVRDADEVINGPSAPSSALAGLMRQLMRKGDGEQNLFGAVVENIDAALVALDRTSEALEDIKRQMEFDPMELEGAEERLFALRAAARKHQCLVDELPDILTKYQKAIHDLEQGDEDLTHLREALAKAEAEYRGAAIELSEARAKTAADLIKAVEAELPDLKLGQARFLVDQKIDEERVSASGFDVIEFHVQTNPGTNPGPMMKVASGGELSRFLLALKVVLADKGSAPVLIFDEIDTGVGGAVADAIGKRLARLSEKVQVLCVTHAPQVAARASQHLLIEKQVVDEGSLTRTHVKPLDEAARREEIARMLAGSEITDEARAAANRLRDEVVA</sequence>
<evidence type="ECO:0000313" key="13">
    <source>
        <dbReference type="Proteomes" id="UP000258927"/>
    </source>
</evidence>
<evidence type="ECO:0000256" key="5">
    <source>
        <dbReference type="ARBA" id="ARBA00022763"/>
    </source>
</evidence>
<dbReference type="GO" id="GO:0009432">
    <property type="term" value="P:SOS response"/>
    <property type="evidence" value="ECO:0007669"/>
    <property type="project" value="TreeGrafter"/>
</dbReference>
<keyword evidence="5 9" id="KW-0227">DNA damage</keyword>
<dbReference type="SUPFAM" id="SSF52540">
    <property type="entry name" value="P-loop containing nucleoside triphosphate hydrolases"/>
    <property type="match status" value="2"/>
</dbReference>
<comment type="similarity">
    <text evidence="2 9">Belongs to the RecN family.</text>
</comment>
<dbReference type="FunFam" id="3.40.50.300:FF:000356">
    <property type="entry name" value="DNA repair protein RecN"/>
    <property type="match status" value="1"/>
</dbReference>
<feature type="domain" description="AAA+ ATPase" evidence="11">
    <location>
        <begin position="21"/>
        <end position="508"/>
    </location>
</feature>
<gene>
    <name evidence="12" type="ORF">MXMO3_01432</name>
</gene>
<evidence type="ECO:0000256" key="8">
    <source>
        <dbReference type="ARBA" id="ARBA00033408"/>
    </source>
</evidence>
<dbReference type="InterPro" id="IPR003593">
    <property type="entry name" value="AAA+_ATPase"/>
</dbReference>
<evidence type="ECO:0000256" key="4">
    <source>
        <dbReference type="ARBA" id="ARBA00022741"/>
    </source>
</evidence>
<dbReference type="STRING" id="1122213.GCA_000423365_01362"/>
<dbReference type="SMART" id="SM00382">
    <property type="entry name" value="AAA"/>
    <property type="match status" value="1"/>
</dbReference>
<dbReference type="EMBL" id="CP021330">
    <property type="protein sequence ID" value="AVX03962.1"/>
    <property type="molecule type" value="Genomic_DNA"/>
</dbReference>
<evidence type="ECO:0000256" key="9">
    <source>
        <dbReference type="PIRNR" id="PIRNR003128"/>
    </source>
</evidence>
<dbReference type="NCBIfam" id="NF008121">
    <property type="entry name" value="PRK10869.1"/>
    <property type="match status" value="1"/>
</dbReference>
<keyword evidence="7 9" id="KW-0234">DNA repair</keyword>
<feature type="coiled-coil region" evidence="10">
    <location>
        <begin position="166"/>
        <end position="230"/>
    </location>
</feature>
<keyword evidence="6" id="KW-0067">ATP-binding</keyword>
<evidence type="ECO:0000256" key="10">
    <source>
        <dbReference type="SAM" id="Coils"/>
    </source>
</evidence>
<keyword evidence="13" id="KW-1185">Reference proteome</keyword>
<dbReference type="AlphaFoldDB" id="A0A2R4MD74"/>
<dbReference type="PIRSF" id="PIRSF003128">
    <property type="entry name" value="RecN"/>
    <property type="match status" value="1"/>
</dbReference>
<dbReference type="PANTHER" id="PTHR11059">
    <property type="entry name" value="DNA REPAIR PROTEIN RECN"/>
    <property type="match status" value="1"/>
</dbReference>
<proteinExistence type="inferred from homology"/>
<keyword evidence="10" id="KW-0175">Coiled coil</keyword>
<dbReference type="NCBIfam" id="TIGR00634">
    <property type="entry name" value="recN"/>
    <property type="match status" value="1"/>
</dbReference>
<dbReference type="InterPro" id="IPR004604">
    <property type="entry name" value="DNA_recomb/repair_RecN"/>
</dbReference>
<accession>A0A2R4MD74</accession>
<evidence type="ECO:0000256" key="6">
    <source>
        <dbReference type="ARBA" id="ARBA00022840"/>
    </source>
</evidence>
<dbReference type="Gene3D" id="3.40.50.300">
    <property type="entry name" value="P-loop containing nucleotide triphosphate hydrolases"/>
    <property type="match status" value="2"/>
</dbReference>
<organism evidence="12 13">
    <name type="scientific">Maritalea myrionectae</name>
    <dbReference type="NCBI Taxonomy" id="454601"/>
    <lineage>
        <taxon>Bacteria</taxon>
        <taxon>Pseudomonadati</taxon>
        <taxon>Pseudomonadota</taxon>
        <taxon>Alphaproteobacteria</taxon>
        <taxon>Hyphomicrobiales</taxon>
        <taxon>Devosiaceae</taxon>
        <taxon>Maritalea</taxon>
    </lineage>
</organism>
<dbReference type="KEGG" id="mmyr:MXMO3_01432"/>
<evidence type="ECO:0000259" key="11">
    <source>
        <dbReference type="SMART" id="SM00382"/>
    </source>
</evidence>
<dbReference type="CDD" id="cd03241">
    <property type="entry name" value="ABC_RecN"/>
    <property type="match status" value="2"/>
</dbReference>
<dbReference type="RefSeq" id="WP_027834443.1">
    <property type="nucleotide sequence ID" value="NZ_CP021330.1"/>
</dbReference>
<dbReference type="Proteomes" id="UP000258927">
    <property type="component" value="Chromosome"/>
</dbReference>
<dbReference type="InterPro" id="IPR003395">
    <property type="entry name" value="RecF/RecN/SMC_N"/>
</dbReference>
<reference evidence="12 13" key="1">
    <citation type="submission" date="2017-05" db="EMBL/GenBank/DDBJ databases">
        <title>Genome Analysis of Maritalea myrionectae HL2708#5.</title>
        <authorList>
            <consortium name="Cotde Inc.-PKNU"/>
            <person name="Jang D."/>
            <person name="Oh H.-M."/>
        </authorList>
    </citation>
    <scope>NUCLEOTIDE SEQUENCE [LARGE SCALE GENOMIC DNA]</scope>
    <source>
        <strain evidence="12 13">HL2708#5</strain>
    </source>
</reference>
<protein>
    <recommendedName>
        <fullName evidence="3 9">DNA repair protein RecN</fullName>
    </recommendedName>
    <alternativeName>
        <fullName evidence="8 9">Recombination protein N</fullName>
    </alternativeName>
</protein>
<name>A0A2R4MD74_9HYPH</name>
<dbReference type="GO" id="GO:0006310">
    <property type="term" value="P:DNA recombination"/>
    <property type="evidence" value="ECO:0007669"/>
    <property type="project" value="InterPro"/>
</dbReference>
<evidence type="ECO:0000256" key="1">
    <source>
        <dbReference type="ARBA" id="ARBA00003618"/>
    </source>
</evidence>
<dbReference type="GO" id="GO:0043590">
    <property type="term" value="C:bacterial nucleoid"/>
    <property type="evidence" value="ECO:0007669"/>
    <property type="project" value="TreeGrafter"/>
</dbReference>
<evidence type="ECO:0000256" key="3">
    <source>
        <dbReference type="ARBA" id="ARBA00021315"/>
    </source>
</evidence>
<dbReference type="GO" id="GO:0005524">
    <property type="term" value="F:ATP binding"/>
    <property type="evidence" value="ECO:0007669"/>
    <property type="project" value="UniProtKB-KW"/>
</dbReference>
<dbReference type="Pfam" id="PF02463">
    <property type="entry name" value="SMC_N"/>
    <property type="match status" value="1"/>
</dbReference>
<dbReference type="GO" id="GO:0006281">
    <property type="term" value="P:DNA repair"/>
    <property type="evidence" value="ECO:0007669"/>
    <property type="project" value="UniProtKB-KW"/>
</dbReference>
<evidence type="ECO:0000256" key="2">
    <source>
        <dbReference type="ARBA" id="ARBA00009441"/>
    </source>
</evidence>
<evidence type="ECO:0000256" key="7">
    <source>
        <dbReference type="ARBA" id="ARBA00023204"/>
    </source>
</evidence>